<name>A0A0R2RNJ3_9BACT</name>
<organism evidence="2 3">
    <name type="scientific">Verrucomicrobia subdivision 6 bacterium BACL9 MAG-120507-bin52</name>
    <dbReference type="NCBI Taxonomy" id="1655590"/>
    <lineage>
        <taxon>Bacteria</taxon>
        <taxon>Pseudomonadati</taxon>
        <taxon>Verrucomicrobiota</taxon>
        <taxon>Verrucomicrobiia</taxon>
        <taxon>Verrucomicrobiales</taxon>
        <taxon>Verrucomicrobia subdivision 6</taxon>
    </lineage>
</organism>
<dbReference type="AlphaFoldDB" id="A0A0R2RNJ3"/>
<evidence type="ECO:0000313" key="2">
    <source>
        <dbReference type="EMBL" id="KRO62706.1"/>
    </source>
</evidence>
<dbReference type="Proteomes" id="UP000051269">
    <property type="component" value="Unassembled WGS sequence"/>
</dbReference>
<protein>
    <recommendedName>
        <fullName evidence="4">Phage holin family protein</fullName>
    </recommendedName>
</protein>
<comment type="caution">
    <text evidence="2">The sequence shown here is derived from an EMBL/GenBank/DDBJ whole genome shotgun (WGS) entry which is preliminary data.</text>
</comment>
<accession>A0A0R2RNJ3</accession>
<feature type="transmembrane region" description="Helical" evidence="1">
    <location>
        <begin position="71"/>
        <end position="92"/>
    </location>
</feature>
<dbReference type="EMBL" id="LIBO01000042">
    <property type="protein sequence ID" value="KRO62706.1"/>
    <property type="molecule type" value="Genomic_DNA"/>
</dbReference>
<evidence type="ECO:0000256" key="1">
    <source>
        <dbReference type="SAM" id="Phobius"/>
    </source>
</evidence>
<feature type="transmembrane region" description="Helical" evidence="1">
    <location>
        <begin position="38"/>
        <end position="65"/>
    </location>
</feature>
<dbReference type="Pfam" id="PF07332">
    <property type="entry name" value="Phage_holin_3_6"/>
    <property type="match status" value="1"/>
</dbReference>
<keyword evidence="1" id="KW-0472">Membrane</keyword>
<keyword evidence="1" id="KW-0812">Transmembrane</keyword>
<proteinExistence type="predicted"/>
<evidence type="ECO:0008006" key="4">
    <source>
        <dbReference type="Google" id="ProtNLM"/>
    </source>
</evidence>
<sequence length="121" mass="13359">MISALRDLALTSIQVVEKRLRLLAAELQEEKWRAVEAVLWLAVALGLGILALLVASLAVVLSVWPDPQARILALVALALLYGLGALGAFLRLRKRVLGEGMPFADTVAEFERDREWLSSRR</sequence>
<keyword evidence="1" id="KW-1133">Transmembrane helix</keyword>
<dbReference type="InterPro" id="IPR009937">
    <property type="entry name" value="Phage_holin_3_6"/>
</dbReference>
<evidence type="ECO:0000313" key="3">
    <source>
        <dbReference type="Proteomes" id="UP000051269"/>
    </source>
</evidence>
<gene>
    <name evidence="2" type="ORF">ABR82_00565</name>
</gene>
<reference evidence="2 3" key="1">
    <citation type="submission" date="2015-10" db="EMBL/GenBank/DDBJ databases">
        <title>Metagenome-Assembled Genomes uncover a global brackish microbiome.</title>
        <authorList>
            <person name="Hugerth L.W."/>
            <person name="Larsson J."/>
            <person name="Alneberg J."/>
            <person name="Lindh M.V."/>
            <person name="Legrand C."/>
            <person name="Pinhassi J."/>
            <person name="Andersson A.F."/>
        </authorList>
    </citation>
    <scope>NUCLEOTIDE SEQUENCE [LARGE SCALE GENOMIC DNA]</scope>
    <source>
        <strain evidence="2">BACL18 MAG-120507-bin52</strain>
    </source>
</reference>